<reference evidence="5" key="1">
    <citation type="submission" date="2021-02" db="EMBL/GenBank/DDBJ databases">
        <authorList>
            <person name="Nowell W R."/>
        </authorList>
    </citation>
    <scope>NUCLEOTIDE SEQUENCE</scope>
</reference>
<feature type="compositionally biased region" description="Low complexity" evidence="3">
    <location>
        <begin position="464"/>
        <end position="485"/>
    </location>
</feature>
<dbReference type="PROSITE" id="PS51037">
    <property type="entry name" value="YEATS"/>
    <property type="match status" value="1"/>
</dbReference>
<accession>A0A813WG54</accession>
<feature type="compositionally biased region" description="Polar residues" evidence="3">
    <location>
        <begin position="361"/>
        <end position="384"/>
    </location>
</feature>
<evidence type="ECO:0000313" key="6">
    <source>
        <dbReference type="Proteomes" id="UP000663828"/>
    </source>
</evidence>
<gene>
    <name evidence="5" type="ORF">XAT740_LOCUS5654</name>
</gene>
<dbReference type="PANTHER" id="PTHR47827:SF3">
    <property type="entry name" value="AF-9 ANC1 HOMOLOGY DOMAIN-CONTAINING PROTEIN"/>
    <property type="match status" value="1"/>
</dbReference>
<evidence type="ECO:0000256" key="3">
    <source>
        <dbReference type="SAM" id="MobiDB-lite"/>
    </source>
</evidence>
<dbReference type="InterPro" id="IPR052790">
    <property type="entry name" value="YEATS_domain"/>
</dbReference>
<organism evidence="5 6">
    <name type="scientific">Adineta ricciae</name>
    <name type="common">Rotifer</name>
    <dbReference type="NCBI Taxonomy" id="249248"/>
    <lineage>
        <taxon>Eukaryota</taxon>
        <taxon>Metazoa</taxon>
        <taxon>Spiralia</taxon>
        <taxon>Gnathifera</taxon>
        <taxon>Rotifera</taxon>
        <taxon>Eurotatoria</taxon>
        <taxon>Bdelloidea</taxon>
        <taxon>Adinetida</taxon>
        <taxon>Adinetidae</taxon>
        <taxon>Adineta</taxon>
    </lineage>
</organism>
<dbReference type="PANTHER" id="PTHR47827">
    <property type="entry name" value="AHD DOMAIN-CONTAINING PROTEIN"/>
    <property type="match status" value="1"/>
</dbReference>
<dbReference type="GO" id="GO:0003682">
    <property type="term" value="F:chromatin binding"/>
    <property type="evidence" value="ECO:0007669"/>
    <property type="project" value="TreeGrafter"/>
</dbReference>
<dbReference type="GO" id="GO:0045893">
    <property type="term" value="P:positive regulation of DNA-templated transcription"/>
    <property type="evidence" value="ECO:0007669"/>
    <property type="project" value="TreeGrafter"/>
</dbReference>
<comment type="subcellular location">
    <subcellularLocation>
        <location evidence="2">Nucleus</location>
    </subcellularLocation>
</comment>
<feature type="region of interest" description="Disordered" evidence="3">
    <location>
        <begin position="361"/>
        <end position="583"/>
    </location>
</feature>
<feature type="compositionally biased region" description="Polar residues" evidence="3">
    <location>
        <begin position="206"/>
        <end position="233"/>
    </location>
</feature>
<feature type="compositionally biased region" description="Basic and acidic residues" evidence="3">
    <location>
        <begin position="451"/>
        <end position="463"/>
    </location>
</feature>
<comment type="caution">
    <text evidence="5">The sequence shown here is derived from an EMBL/GenBank/DDBJ whole genome shotgun (WGS) entry which is preliminary data.</text>
</comment>
<evidence type="ECO:0000256" key="1">
    <source>
        <dbReference type="ARBA" id="ARBA00023242"/>
    </source>
</evidence>
<dbReference type="Pfam" id="PF03366">
    <property type="entry name" value="YEATS"/>
    <property type="match status" value="1"/>
</dbReference>
<feature type="compositionally biased region" description="Polar residues" evidence="3">
    <location>
        <begin position="314"/>
        <end position="325"/>
    </location>
</feature>
<dbReference type="CDD" id="cd16906">
    <property type="entry name" value="YEATS_AF-9_like"/>
    <property type="match status" value="1"/>
</dbReference>
<evidence type="ECO:0000259" key="4">
    <source>
        <dbReference type="PROSITE" id="PS51037"/>
    </source>
</evidence>
<feature type="compositionally biased region" description="Polar residues" evidence="3">
    <location>
        <begin position="407"/>
        <end position="425"/>
    </location>
</feature>
<dbReference type="InterPro" id="IPR055129">
    <property type="entry name" value="YEATS_dom"/>
</dbReference>
<feature type="compositionally biased region" description="Acidic residues" evidence="3">
    <location>
        <begin position="554"/>
        <end position="579"/>
    </location>
</feature>
<dbReference type="Gene3D" id="2.60.40.1970">
    <property type="entry name" value="YEATS domain"/>
    <property type="match status" value="1"/>
</dbReference>
<feature type="compositionally biased region" description="Polar residues" evidence="3">
    <location>
        <begin position="181"/>
        <end position="196"/>
    </location>
</feature>
<feature type="region of interest" description="Disordered" evidence="3">
    <location>
        <begin position="155"/>
        <end position="347"/>
    </location>
</feature>
<feature type="compositionally biased region" description="Polar residues" evidence="3">
    <location>
        <begin position="288"/>
        <end position="303"/>
    </location>
</feature>
<feature type="domain" description="YEATS" evidence="4">
    <location>
        <begin position="5"/>
        <end position="151"/>
    </location>
</feature>
<keyword evidence="6" id="KW-1185">Reference proteome</keyword>
<dbReference type="GO" id="GO:0008023">
    <property type="term" value="C:transcription elongation factor complex"/>
    <property type="evidence" value="ECO:0007669"/>
    <property type="project" value="TreeGrafter"/>
</dbReference>
<dbReference type="Proteomes" id="UP000663828">
    <property type="component" value="Unassembled WGS sequence"/>
</dbReference>
<proteinExistence type="predicted"/>
<feature type="compositionally biased region" description="Polar residues" evidence="3">
    <location>
        <begin position="498"/>
        <end position="509"/>
    </location>
</feature>
<sequence length="658" mass="73369">MIDQNSMAETIEICFEVGHSSSIRSKPTTNHNPPRTHDWKIFVRSAEIHGDLNCLIQRCVFHLHPEFPNPVRELFTTPFAVQENGYAGFCLPIEIYFKTKREPRKFLIEYDLDLHQNVDGQPSRQKESYLRKYRCSFRDPDPEFREKLLAAGGKIVDSGPIPSNHADSDDEQISSRDHITRQSPQQKRPISPTPTLNIAHKKLRLEQTTNSVQKKPVQSLTKSENSSKTTANTKKPKLALCKASSITEEKVSKSSSVKESNQSSIVNDKSKNSSLSKPPSSTKLVKSHSMNDVKSSSQSIANSTKKKELVVLSPSKSKPISNSQPAVKKSITKNPPKTSMKAEQLSTSIVKSPSTIVLKQETVPQSSTNNIPSTNAKPSTSLNTLKKIPKKPISSSTPSAEKRSRLSMPTSSLKPTSTRELQRQTSLSSKPKLSLKREHSLPTISNVSSKKQSETSKNVKDSKLSCSKKPNLPPSSLHSHSLASNEPAVVFSTPPAIDTSQSSTVNSPSVHVFPTDDSLLPSSMDIDTQLSDKSSPHEQTLTKATANQMYYSDQSEDPNDSESSEEENKDEDDEEEEDLPSSLTNDDLRYKLIYIYNRFQLNSMNDLIIFVRFFKRHQLIDISTLSMTKKSDEMFTYDLFSLSPSHIGELANDLGYTN</sequence>
<keyword evidence="1 2" id="KW-0539">Nucleus</keyword>
<dbReference type="EMBL" id="CAJNOR010000247">
    <property type="protein sequence ID" value="CAF0854465.1"/>
    <property type="molecule type" value="Genomic_DNA"/>
</dbReference>
<protein>
    <recommendedName>
        <fullName evidence="4">YEATS domain-containing protein</fullName>
    </recommendedName>
</protein>
<dbReference type="AlphaFoldDB" id="A0A813WG54"/>
<feature type="compositionally biased region" description="Polar residues" evidence="3">
    <location>
        <begin position="525"/>
        <end position="551"/>
    </location>
</feature>
<dbReference type="InterPro" id="IPR038704">
    <property type="entry name" value="YEAST_sf"/>
</dbReference>
<name>A0A813WG54_ADIRI</name>
<evidence type="ECO:0000313" key="5">
    <source>
        <dbReference type="EMBL" id="CAF0854465.1"/>
    </source>
</evidence>
<feature type="compositionally biased region" description="Low complexity" evidence="3">
    <location>
        <begin position="253"/>
        <end position="284"/>
    </location>
</feature>
<evidence type="ECO:0000256" key="2">
    <source>
        <dbReference type="PROSITE-ProRule" id="PRU00376"/>
    </source>
</evidence>